<accession>A0AAV7V1P7</accession>
<gene>
    <name evidence="1" type="ORF">NDU88_003164</name>
</gene>
<dbReference type="EMBL" id="JANPWB010000004">
    <property type="protein sequence ID" value="KAJ1193868.1"/>
    <property type="molecule type" value="Genomic_DNA"/>
</dbReference>
<sequence>DRVLVAKVLNNTLQPATGKVNSSALYKGEAYWFCQSLFPILMQTLLLFISTSSLSIGSNPVTLSCLTCFCLSLSRPASVP</sequence>
<feature type="non-terminal residue" evidence="1">
    <location>
        <position position="80"/>
    </location>
</feature>
<comment type="caution">
    <text evidence="1">The sequence shown here is derived from an EMBL/GenBank/DDBJ whole genome shotgun (WGS) entry which is preliminary data.</text>
</comment>
<feature type="non-terminal residue" evidence="1">
    <location>
        <position position="1"/>
    </location>
</feature>
<evidence type="ECO:0000313" key="2">
    <source>
        <dbReference type="Proteomes" id="UP001066276"/>
    </source>
</evidence>
<evidence type="ECO:0000313" key="1">
    <source>
        <dbReference type="EMBL" id="KAJ1193868.1"/>
    </source>
</evidence>
<reference evidence="1" key="1">
    <citation type="journal article" date="2022" name="bioRxiv">
        <title>Sequencing and chromosome-scale assembly of the giantPleurodeles waltlgenome.</title>
        <authorList>
            <person name="Brown T."/>
            <person name="Elewa A."/>
            <person name="Iarovenko S."/>
            <person name="Subramanian E."/>
            <person name="Araus A.J."/>
            <person name="Petzold A."/>
            <person name="Susuki M."/>
            <person name="Suzuki K.-i.T."/>
            <person name="Hayashi T."/>
            <person name="Toyoda A."/>
            <person name="Oliveira C."/>
            <person name="Osipova E."/>
            <person name="Leigh N.D."/>
            <person name="Simon A."/>
            <person name="Yun M.H."/>
        </authorList>
    </citation>
    <scope>NUCLEOTIDE SEQUENCE</scope>
    <source>
        <strain evidence="1">20211129_DDA</strain>
        <tissue evidence="1">Liver</tissue>
    </source>
</reference>
<organism evidence="1 2">
    <name type="scientific">Pleurodeles waltl</name>
    <name type="common">Iberian ribbed newt</name>
    <dbReference type="NCBI Taxonomy" id="8319"/>
    <lineage>
        <taxon>Eukaryota</taxon>
        <taxon>Metazoa</taxon>
        <taxon>Chordata</taxon>
        <taxon>Craniata</taxon>
        <taxon>Vertebrata</taxon>
        <taxon>Euteleostomi</taxon>
        <taxon>Amphibia</taxon>
        <taxon>Batrachia</taxon>
        <taxon>Caudata</taxon>
        <taxon>Salamandroidea</taxon>
        <taxon>Salamandridae</taxon>
        <taxon>Pleurodelinae</taxon>
        <taxon>Pleurodeles</taxon>
    </lineage>
</organism>
<dbReference type="AlphaFoldDB" id="A0AAV7V1P7"/>
<name>A0AAV7V1P7_PLEWA</name>
<protein>
    <submittedName>
        <fullName evidence="1">Uncharacterized protein</fullName>
    </submittedName>
</protein>
<dbReference type="Proteomes" id="UP001066276">
    <property type="component" value="Chromosome 2_2"/>
</dbReference>
<keyword evidence="2" id="KW-1185">Reference proteome</keyword>
<proteinExistence type="predicted"/>